<gene>
    <name evidence="12" type="ORF">EHO51_09010</name>
</gene>
<dbReference type="SMART" id="SM00387">
    <property type="entry name" value="HATPase_c"/>
    <property type="match status" value="1"/>
</dbReference>
<dbReference type="InterPro" id="IPR011712">
    <property type="entry name" value="Sig_transdc_His_kin_sub3_dim/P"/>
</dbReference>
<dbReference type="AlphaFoldDB" id="A0A3G8M550"/>
<evidence type="ECO:0000313" key="12">
    <source>
        <dbReference type="EMBL" id="AZG76857.1"/>
    </source>
</evidence>
<evidence type="ECO:0000256" key="2">
    <source>
        <dbReference type="ARBA" id="ARBA00004370"/>
    </source>
</evidence>
<dbReference type="SUPFAM" id="SSF55874">
    <property type="entry name" value="ATPase domain of HSP90 chaperone/DNA topoisomerase II/histidine kinase"/>
    <property type="match status" value="1"/>
</dbReference>
<dbReference type="InterPro" id="IPR050482">
    <property type="entry name" value="Sensor_HK_TwoCompSys"/>
</dbReference>
<dbReference type="InterPro" id="IPR003660">
    <property type="entry name" value="HAMP_dom"/>
</dbReference>
<evidence type="ECO:0000256" key="8">
    <source>
        <dbReference type="SAM" id="Coils"/>
    </source>
</evidence>
<keyword evidence="6" id="KW-0418">Kinase</keyword>
<dbReference type="Gene3D" id="3.30.565.10">
    <property type="entry name" value="Histidine kinase-like ATPase, C-terminal domain"/>
    <property type="match status" value="1"/>
</dbReference>
<comment type="subcellular location">
    <subcellularLocation>
        <location evidence="2">Membrane</location>
    </subcellularLocation>
</comment>
<evidence type="ECO:0000256" key="3">
    <source>
        <dbReference type="ARBA" id="ARBA00012438"/>
    </source>
</evidence>
<keyword evidence="9" id="KW-0472">Membrane</keyword>
<keyword evidence="4" id="KW-0597">Phosphoprotein</keyword>
<keyword evidence="7" id="KW-0902">Two-component regulatory system</keyword>
<keyword evidence="5" id="KW-0808">Transferase</keyword>
<dbReference type="PROSITE" id="PS50109">
    <property type="entry name" value="HIS_KIN"/>
    <property type="match status" value="1"/>
</dbReference>
<dbReference type="Gene3D" id="1.20.5.1930">
    <property type="match status" value="1"/>
</dbReference>
<reference evidence="12 13" key="1">
    <citation type="submission" date="2018-11" db="EMBL/GenBank/DDBJ databases">
        <title>Genome squencing of methanotrophic bacteria isolated from alkaline groundwater in Korea.</title>
        <authorList>
            <person name="Nguyen L.N."/>
        </authorList>
    </citation>
    <scope>NUCLEOTIDE SEQUENCE [LARGE SCALE GENOMIC DNA]</scope>
    <source>
        <strain evidence="12 13">GW6</strain>
    </source>
</reference>
<evidence type="ECO:0000259" key="11">
    <source>
        <dbReference type="PROSITE" id="PS50885"/>
    </source>
</evidence>
<name>A0A3G8M550_9HYPH</name>
<feature type="transmembrane region" description="Helical" evidence="9">
    <location>
        <begin position="143"/>
        <end position="165"/>
    </location>
</feature>
<dbReference type="Pfam" id="PF07730">
    <property type="entry name" value="HisKA_3"/>
    <property type="match status" value="1"/>
</dbReference>
<dbReference type="RefSeq" id="WP_124738601.1">
    <property type="nucleotide sequence ID" value="NZ_CP034086.1"/>
</dbReference>
<dbReference type="GO" id="GO:0016020">
    <property type="term" value="C:membrane"/>
    <property type="evidence" value="ECO:0007669"/>
    <property type="project" value="UniProtKB-SubCell"/>
</dbReference>
<dbReference type="KEGG" id="mros:EHO51_09010"/>
<dbReference type="PROSITE" id="PS50885">
    <property type="entry name" value="HAMP"/>
    <property type="match status" value="1"/>
</dbReference>
<dbReference type="Pfam" id="PF00672">
    <property type="entry name" value="HAMP"/>
    <property type="match status" value="1"/>
</dbReference>
<evidence type="ECO:0000259" key="10">
    <source>
        <dbReference type="PROSITE" id="PS50109"/>
    </source>
</evidence>
<dbReference type="Gene3D" id="6.10.340.10">
    <property type="match status" value="1"/>
</dbReference>
<feature type="domain" description="HAMP" evidence="11">
    <location>
        <begin position="166"/>
        <end position="218"/>
    </location>
</feature>
<sequence>MLRRLSLRLRLSLLLGVVLALGLALGVGLLVLHAGARVRAEADGATRLARELVEATLTRLDAAPDPEAEIGRLLADARRLRHVRVTLAGEETHAREDVDRAPQWFTRLVLPNAAVTRIETGRGAAIMIASNPADEIAEIWQEIVWLAIGGAGIAVAAFALVSLAVSRTLRPVATLAEGLQRLERGEHSMRVPADGSPEFVIIAERINALAATLQRLDDENRRLVRRMIHVQDEERKDIARDLHDEIGPFLFTVRAGVGALARRATAPGADPIRLAEDCARIDAQIAALQQVNRRILGRLRPAALEEMGLADALEALAQGWRDANPKVAIALSLDGASGDIEEATALTAYRIVQEALANALKHSGANRVEVAVMRSTGALHIVVRDNGAGLQTTRSASSSGLGLRGMSERVGALGGALTLANDAMGGARLTASLPMREGGTAQHDPL</sequence>
<evidence type="ECO:0000256" key="6">
    <source>
        <dbReference type="ARBA" id="ARBA00022777"/>
    </source>
</evidence>
<dbReference type="PANTHER" id="PTHR24421:SF58">
    <property type="entry name" value="SIGNAL TRANSDUCTION HISTIDINE-PROTEIN KINASE_PHOSPHATASE UHPB"/>
    <property type="match status" value="1"/>
</dbReference>
<organism evidence="12 13">
    <name type="scientific">Methylocystis rosea</name>
    <dbReference type="NCBI Taxonomy" id="173366"/>
    <lineage>
        <taxon>Bacteria</taxon>
        <taxon>Pseudomonadati</taxon>
        <taxon>Pseudomonadota</taxon>
        <taxon>Alphaproteobacteria</taxon>
        <taxon>Hyphomicrobiales</taxon>
        <taxon>Methylocystaceae</taxon>
        <taxon>Methylocystis</taxon>
    </lineage>
</organism>
<evidence type="ECO:0000256" key="7">
    <source>
        <dbReference type="ARBA" id="ARBA00023012"/>
    </source>
</evidence>
<dbReference type="EMBL" id="CP034086">
    <property type="protein sequence ID" value="AZG76857.1"/>
    <property type="molecule type" value="Genomic_DNA"/>
</dbReference>
<keyword evidence="8" id="KW-0175">Coiled coil</keyword>
<evidence type="ECO:0000256" key="9">
    <source>
        <dbReference type="SAM" id="Phobius"/>
    </source>
</evidence>
<evidence type="ECO:0000256" key="4">
    <source>
        <dbReference type="ARBA" id="ARBA00022553"/>
    </source>
</evidence>
<dbReference type="Proteomes" id="UP000273982">
    <property type="component" value="Chromosome"/>
</dbReference>
<dbReference type="InterPro" id="IPR005467">
    <property type="entry name" value="His_kinase_dom"/>
</dbReference>
<comment type="catalytic activity">
    <reaction evidence="1">
        <text>ATP + protein L-histidine = ADP + protein N-phospho-L-histidine.</text>
        <dbReference type="EC" id="2.7.13.3"/>
    </reaction>
</comment>
<dbReference type="EC" id="2.7.13.3" evidence="3"/>
<dbReference type="GO" id="GO:0046983">
    <property type="term" value="F:protein dimerization activity"/>
    <property type="evidence" value="ECO:0007669"/>
    <property type="project" value="InterPro"/>
</dbReference>
<feature type="domain" description="Histidine kinase" evidence="10">
    <location>
        <begin position="350"/>
        <end position="437"/>
    </location>
</feature>
<evidence type="ECO:0000313" key="13">
    <source>
        <dbReference type="Proteomes" id="UP000273982"/>
    </source>
</evidence>
<evidence type="ECO:0000256" key="1">
    <source>
        <dbReference type="ARBA" id="ARBA00000085"/>
    </source>
</evidence>
<evidence type="ECO:0000256" key="5">
    <source>
        <dbReference type="ARBA" id="ARBA00022679"/>
    </source>
</evidence>
<proteinExistence type="predicted"/>
<dbReference type="Pfam" id="PF02518">
    <property type="entry name" value="HATPase_c"/>
    <property type="match status" value="1"/>
</dbReference>
<keyword evidence="9" id="KW-0812">Transmembrane</keyword>
<keyword evidence="9" id="KW-1133">Transmembrane helix</keyword>
<dbReference type="InterPro" id="IPR036890">
    <property type="entry name" value="HATPase_C_sf"/>
</dbReference>
<dbReference type="InterPro" id="IPR003594">
    <property type="entry name" value="HATPase_dom"/>
</dbReference>
<accession>A0A3G8M550</accession>
<dbReference type="GO" id="GO:0000155">
    <property type="term" value="F:phosphorelay sensor kinase activity"/>
    <property type="evidence" value="ECO:0007669"/>
    <property type="project" value="InterPro"/>
</dbReference>
<feature type="coiled-coil region" evidence="8">
    <location>
        <begin position="206"/>
        <end position="233"/>
    </location>
</feature>
<protein>
    <recommendedName>
        <fullName evidence="3">histidine kinase</fullName>
        <ecNumber evidence="3">2.7.13.3</ecNumber>
    </recommendedName>
</protein>
<dbReference type="SMART" id="SM00304">
    <property type="entry name" value="HAMP"/>
    <property type="match status" value="1"/>
</dbReference>
<dbReference type="PANTHER" id="PTHR24421">
    <property type="entry name" value="NITRATE/NITRITE SENSOR PROTEIN NARX-RELATED"/>
    <property type="match status" value="1"/>
</dbReference>
<dbReference type="CDD" id="cd16917">
    <property type="entry name" value="HATPase_UhpB-NarQ-NarX-like"/>
    <property type="match status" value="1"/>
</dbReference>